<dbReference type="PANTHER" id="PTHR43549:SF3">
    <property type="entry name" value="MULTIDRUG RESISTANCE PROTEIN YPNP-RELATED"/>
    <property type="match status" value="1"/>
</dbReference>
<evidence type="ECO:0000256" key="3">
    <source>
        <dbReference type="ARBA" id="ARBA00022475"/>
    </source>
</evidence>
<dbReference type="InterPro" id="IPR002528">
    <property type="entry name" value="MATE_fam"/>
</dbReference>
<evidence type="ECO:0000256" key="4">
    <source>
        <dbReference type="ARBA" id="ARBA00022692"/>
    </source>
</evidence>
<reference evidence="8 9" key="1">
    <citation type="submission" date="2020-02" db="EMBL/GenBank/DDBJ databases">
        <authorList>
            <person name="Zhang X.-Y."/>
        </authorList>
    </citation>
    <scope>NUCLEOTIDE SEQUENCE [LARGE SCALE GENOMIC DNA]</scope>
    <source>
        <strain evidence="8 9">C33</strain>
    </source>
</reference>
<feature type="transmembrane region" description="Helical" evidence="7">
    <location>
        <begin position="278"/>
        <end position="299"/>
    </location>
</feature>
<feature type="transmembrane region" description="Helical" evidence="7">
    <location>
        <begin position="68"/>
        <end position="89"/>
    </location>
</feature>
<evidence type="ECO:0000256" key="2">
    <source>
        <dbReference type="ARBA" id="ARBA00022448"/>
    </source>
</evidence>
<dbReference type="Pfam" id="PF01554">
    <property type="entry name" value="MatE"/>
    <property type="match status" value="2"/>
</dbReference>
<evidence type="ECO:0000313" key="9">
    <source>
        <dbReference type="Proteomes" id="UP000484885"/>
    </source>
</evidence>
<dbReference type="InterPro" id="IPR048279">
    <property type="entry name" value="MdtK-like"/>
</dbReference>
<gene>
    <name evidence="8" type="ORF">G3I74_13300</name>
</gene>
<organism evidence="8 9">
    <name type="scientific">Wenzhouxiangella limi</name>
    <dbReference type="NCBI Taxonomy" id="2707351"/>
    <lineage>
        <taxon>Bacteria</taxon>
        <taxon>Pseudomonadati</taxon>
        <taxon>Pseudomonadota</taxon>
        <taxon>Gammaproteobacteria</taxon>
        <taxon>Chromatiales</taxon>
        <taxon>Wenzhouxiangellaceae</taxon>
        <taxon>Wenzhouxiangella</taxon>
    </lineage>
</organism>
<feature type="transmembrane region" description="Helical" evidence="7">
    <location>
        <begin position="142"/>
        <end position="162"/>
    </location>
</feature>
<evidence type="ECO:0000256" key="1">
    <source>
        <dbReference type="ARBA" id="ARBA00004429"/>
    </source>
</evidence>
<evidence type="ECO:0000256" key="7">
    <source>
        <dbReference type="SAM" id="Phobius"/>
    </source>
</evidence>
<dbReference type="RefSeq" id="WP_164212086.1">
    <property type="nucleotide sequence ID" value="NZ_JAAGSC010000043.1"/>
</dbReference>
<keyword evidence="9" id="KW-1185">Reference proteome</keyword>
<dbReference type="EMBL" id="JAAGSC010000043">
    <property type="protein sequence ID" value="NDY96706.1"/>
    <property type="molecule type" value="Genomic_DNA"/>
</dbReference>
<keyword evidence="4 7" id="KW-0812">Transmembrane</keyword>
<feature type="transmembrane region" description="Helical" evidence="7">
    <location>
        <begin position="174"/>
        <end position="194"/>
    </location>
</feature>
<dbReference type="PIRSF" id="PIRSF006603">
    <property type="entry name" value="DinF"/>
    <property type="match status" value="1"/>
</dbReference>
<proteinExistence type="predicted"/>
<evidence type="ECO:0000256" key="6">
    <source>
        <dbReference type="ARBA" id="ARBA00023136"/>
    </source>
</evidence>
<evidence type="ECO:0000256" key="5">
    <source>
        <dbReference type="ARBA" id="ARBA00022989"/>
    </source>
</evidence>
<keyword evidence="6 7" id="KW-0472">Membrane</keyword>
<dbReference type="GO" id="GO:0015297">
    <property type="term" value="F:antiporter activity"/>
    <property type="evidence" value="ECO:0007669"/>
    <property type="project" value="InterPro"/>
</dbReference>
<sequence>MAILRDDPQADLILNGHPWRVAWQMSWPAVVAITLFGLNAMLDAIYIGRLLGQQALAGAVMAYPLTQITLGLGSLAGIGGGVALSIAIGKGDQDTLRRLPGTALTITAALALVYGLVGGLLTEPLVRAMGARDALVPIAADYLRASAIGSIGALAGMALNMLLRGEGRMKLAALYMGLGLMVNMVLTPLLIVVFDLGVAGAAWATNIGNAVGAWLVWRRYARGRASYPVDPYYLGLPPALTRRILRLGTPAMIMSSMGVVQAIVVFNVLSRVGSEADIAFYGAAWRIMIFMLTPLFGIMRAFQPVAGFNYGAGQWERVRTCFWTFVQAGAALIVPIWALMAMFPGQTLSLMLPGAQFSDHDLGLFRILILPLPLLPLVFTALALLPAIEQPGKATIVSVSRQLLFYVPVMLLLPPIVGVRGVYYGSMVIELICATWLFLTVTRVFRRAGGLQASEARQRPVG</sequence>
<name>A0A845V6B0_9GAMM</name>
<protein>
    <submittedName>
        <fullName evidence="8">MATE family efflux transporter</fullName>
    </submittedName>
</protein>
<dbReference type="PANTHER" id="PTHR43549">
    <property type="entry name" value="MULTIDRUG RESISTANCE PROTEIN YPNP-RELATED"/>
    <property type="match status" value="1"/>
</dbReference>
<dbReference type="GO" id="GO:0042910">
    <property type="term" value="F:xenobiotic transmembrane transporter activity"/>
    <property type="evidence" value="ECO:0007669"/>
    <property type="project" value="InterPro"/>
</dbReference>
<feature type="transmembrane region" description="Helical" evidence="7">
    <location>
        <begin position="251"/>
        <end position="272"/>
    </location>
</feature>
<feature type="transmembrane region" description="Helical" evidence="7">
    <location>
        <begin position="200"/>
        <end position="217"/>
    </location>
</feature>
<feature type="transmembrane region" description="Helical" evidence="7">
    <location>
        <begin position="27"/>
        <end position="48"/>
    </location>
</feature>
<keyword evidence="5 7" id="KW-1133">Transmembrane helix</keyword>
<feature type="transmembrane region" description="Helical" evidence="7">
    <location>
        <begin position="320"/>
        <end position="343"/>
    </location>
</feature>
<dbReference type="AlphaFoldDB" id="A0A845V6B0"/>
<feature type="transmembrane region" description="Helical" evidence="7">
    <location>
        <begin position="101"/>
        <end position="122"/>
    </location>
</feature>
<comment type="subcellular location">
    <subcellularLocation>
        <location evidence="1">Cell inner membrane</location>
        <topology evidence="1">Multi-pass membrane protein</topology>
    </subcellularLocation>
</comment>
<dbReference type="GO" id="GO:0005886">
    <property type="term" value="C:plasma membrane"/>
    <property type="evidence" value="ECO:0007669"/>
    <property type="project" value="UniProtKB-SubCell"/>
</dbReference>
<evidence type="ECO:0000313" key="8">
    <source>
        <dbReference type="EMBL" id="NDY96706.1"/>
    </source>
</evidence>
<comment type="caution">
    <text evidence="8">The sequence shown here is derived from an EMBL/GenBank/DDBJ whole genome shotgun (WGS) entry which is preliminary data.</text>
</comment>
<dbReference type="Proteomes" id="UP000484885">
    <property type="component" value="Unassembled WGS sequence"/>
</dbReference>
<keyword evidence="3" id="KW-1003">Cell membrane</keyword>
<feature type="transmembrane region" description="Helical" evidence="7">
    <location>
        <begin position="363"/>
        <end position="387"/>
    </location>
</feature>
<feature type="transmembrane region" description="Helical" evidence="7">
    <location>
        <begin position="399"/>
        <end position="417"/>
    </location>
</feature>
<feature type="transmembrane region" description="Helical" evidence="7">
    <location>
        <begin position="423"/>
        <end position="445"/>
    </location>
</feature>
<dbReference type="InterPro" id="IPR052031">
    <property type="entry name" value="Membrane_Transporter-Flippase"/>
</dbReference>
<accession>A0A845V6B0</accession>
<keyword evidence="2" id="KW-0813">Transport</keyword>